<dbReference type="EMBL" id="SHNO01000001">
    <property type="protein sequence ID" value="MCX2977687.1"/>
    <property type="molecule type" value="Genomic_DNA"/>
</dbReference>
<protein>
    <submittedName>
        <fullName evidence="2">DUF1772 domain-containing protein</fullName>
    </submittedName>
</protein>
<evidence type="ECO:0000313" key="3">
    <source>
        <dbReference type="Proteomes" id="UP001143304"/>
    </source>
</evidence>
<sequence length="165" mass="18581">MIDFFDVSLIFSTLLCSLVAGFLFSYAIVVMPGIRNLDDRNFIKAFQVTDRIIQDNHPLFLFVWLGSVVALIACAVDGFDKLHGLDFVILLLAAVGYIMGVQLPTIFFHLPLNNKLQKIDVDNVSDDNVKVARLEFEKPWNRSNKIRAAMAVGVSFLLMFVALRQ</sequence>
<dbReference type="RefSeq" id="WP_279249397.1">
    <property type="nucleotide sequence ID" value="NZ_SHNO01000001.1"/>
</dbReference>
<keyword evidence="1" id="KW-0812">Transmembrane</keyword>
<comment type="caution">
    <text evidence="2">The sequence shown here is derived from an EMBL/GenBank/DDBJ whole genome shotgun (WGS) entry which is preliminary data.</text>
</comment>
<accession>A0ABT3T868</accession>
<keyword evidence="1" id="KW-1133">Transmembrane helix</keyword>
<reference evidence="2" key="1">
    <citation type="submission" date="2019-02" db="EMBL/GenBank/DDBJ databases">
        <authorList>
            <person name="Li S.-H."/>
        </authorList>
    </citation>
    <scope>NUCLEOTIDE SEQUENCE</scope>
    <source>
        <strain evidence="2">IMCC11814</strain>
    </source>
</reference>
<evidence type="ECO:0000256" key="1">
    <source>
        <dbReference type="SAM" id="Phobius"/>
    </source>
</evidence>
<evidence type="ECO:0000313" key="2">
    <source>
        <dbReference type="EMBL" id="MCX2977687.1"/>
    </source>
</evidence>
<proteinExistence type="predicted"/>
<organism evidence="2 3">
    <name type="scientific">Candidatus Marimicrobium litorale</name>
    <dbReference type="NCBI Taxonomy" id="2518991"/>
    <lineage>
        <taxon>Bacteria</taxon>
        <taxon>Pseudomonadati</taxon>
        <taxon>Pseudomonadota</taxon>
        <taxon>Gammaproteobacteria</taxon>
        <taxon>Cellvibrionales</taxon>
        <taxon>Halieaceae</taxon>
        <taxon>Marimicrobium</taxon>
    </lineage>
</organism>
<dbReference type="Pfam" id="PF08592">
    <property type="entry name" value="Anthrone_oxy"/>
    <property type="match status" value="1"/>
</dbReference>
<dbReference type="InterPro" id="IPR013901">
    <property type="entry name" value="Anthrone_oxy"/>
</dbReference>
<feature type="transmembrane region" description="Helical" evidence="1">
    <location>
        <begin position="146"/>
        <end position="163"/>
    </location>
</feature>
<keyword evidence="1" id="KW-0472">Membrane</keyword>
<name>A0ABT3T868_9GAMM</name>
<feature type="transmembrane region" description="Helical" evidence="1">
    <location>
        <begin position="7"/>
        <end position="29"/>
    </location>
</feature>
<keyword evidence="3" id="KW-1185">Reference proteome</keyword>
<dbReference type="Proteomes" id="UP001143304">
    <property type="component" value="Unassembled WGS sequence"/>
</dbReference>
<gene>
    <name evidence="2" type="ORF">EYC82_10005</name>
</gene>
<feature type="transmembrane region" description="Helical" evidence="1">
    <location>
        <begin position="59"/>
        <end position="76"/>
    </location>
</feature>
<feature type="transmembrane region" description="Helical" evidence="1">
    <location>
        <begin position="88"/>
        <end position="110"/>
    </location>
</feature>